<keyword evidence="1" id="KW-0808">Transferase</keyword>
<evidence type="ECO:0000313" key="1">
    <source>
        <dbReference type="EMBL" id="MBB5774788.1"/>
    </source>
</evidence>
<comment type="caution">
    <text evidence="1">The sequence shown here is derived from an EMBL/GenBank/DDBJ whole genome shotgun (WGS) entry which is preliminary data.</text>
</comment>
<accession>A0A7W9G077</accession>
<dbReference type="Proteomes" id="UP000579153">
    <property type="component" value="Unassembled WGS sequence"/>
</dbReference>
<dbReference type="SUPFAM" id="SSF55729">
    <property type="entry name" value="Acyl-CoA N-acyltransferases (Nat)"/>
    <property type="match status" value="1"/>
</dbReference>
<dbReference type="AlphaFoldDB" id="A0A7W9G077"/>
<dbReference type="RefSeq" id="WP_221519219.1">
    <property type="nucleotide sequence ID" value="NZ_JACHMB010000001.1"/>
</dbReference>
<reference evidence="1 2" key="1">
    <citation type="submission" date="2020-08" db="EMBL/GenBank/DDBJ databases">
        <title>Sequencing the genomes of 1000 actinobacteria strains.</title>
        <authorList>
            <person name="Klenk H.-P."/>
        </authorList>
    </citation>
    <scope>NUCLEOTIDE SEQUENCE [LARGE SCALE GENOMIC DNA]</scope>
    <source>
        <strain evidence="1 2">DSM 45507</strain>
    </source>
</reference>
<protein>
    <submittedName>
        <fullName evidence="1">RimJ/RimL family protein N-acetyltransferase</fullName>
    </submittedName>
</protein>
<sequence length="59" mass="6784">MQAVLVEGEVAGNIVAWWEEDRRFIGYWFGREFWGRGIGTRAARRRPDRGAQSRPGHPA</sequence>
<dbReference type="InterPro" id="IPR016181">
    <property type="entry name" value="Acyl_CoA_acyltransferase"/>
</dbReference>
<keyword evidence="2" id="KW-1185">Reference proteome</keyword>
<dbReference type="GO" id="GO:0016740">
    <property type="term" value="F:transferase activity"/>
    <property type="evidence" value="ECO:0007669"/>
    <property type="project" value="UniProtKB-KW"/>
</dbReference>
<proteinExistence type="predicted"/>
<organism evidence="1 2">
    <name type="scientific">Nonomuraea jabiensis</name>
    <dbReference type="NCBI Taxonomy" id="882448"/>
    <lineage>
        <taxon>Bacteria</taxon>
        <taxon>Bacillati</taxon>
        <taxon>Actinomycetota</taxon>
        <taxon>Actinomycetes</taxon>
        <taxon>Streptosporangiales</taxon>
        <taxon>Streptosporangiaceae</taxon>
        <taxon>Nonomuraea</taxon>
    </lineage>
</organism>
<dbReference type="EMBL" id="JACHMB010000001">
    <property type="protein sequence ID" value="MBB5774788.1"/>
    <property type="molecule type" value="Genomic_DNA"/>
</dbReference>
<dbReference type="Gene3D" id="3.40.630.30">
    <property type="match status" value="1"/>
</dbReference>
<name>A0A7W9G077_9ACTN</name>
<evidence type="ECO:0000313" key="2">
    <source>
        <dbReference type="Proteomes" id="UP000579153"/>
    </source>
</evidence>
<gene>
    <name evidence="1" type="ORF">HD596_001544</name>
</gene>